<dbReference type="PANTHER" id="PTHR12203:SF35">
    <property type="entry name" value="PROTEIN O-GLUCOSYLTRANSFERASE 1"/>
    <property type="match status" value="1"/>
</dbReference>
<evidence type="ECO:0000256" key="1">
    <source>
        <dbReference type="ARBA" id="ARBA00010118"/>
    </source>
</evidence>
<sequence length="403" mass="45880">MFLGRITVKDQQVFDGRKRRCLGLLAADGRAGNITSCAPEARRAHPLFRQVALDFAAFDQTGITLKMVEQAYCTHATRSFRLQVIDGNVYIVGETPPFLDWHRQVKLQILEVAMEWDLPDLDLVITSTDTVPANQSAILSDACPDQGPVLATSKRDADMHAVLYPDSSFGDWPDTFTPGWKHIRYLLEKSAAQHPWEQRQGKLFFRGASTGNRGILAENKSLIRSPMDIRILDWAARPAADHVSLVEHCRYKYLLHMPGNFFSARLRYLLMCNSTVIFPDPGWYEFWYQILEDDKHFIKVDAVDETNRGNHLRRVVEQLEGNQELAKAIARQGMELIQTTLTPEAVKSYWLMVFAKYASLQRFQPTLHPDVMSLGLSLTKPNPTIDYEARTCQVCPRTRGKDP</sequence>
<feature type="domain" description="Glycosyl transferase CAP10" evidence="3">
    <location>
        <begin position="117"/>
        <end position="364"/>
    </location>
</feature>
<organism evidence="4 5">
    <name type="scientific">[Myrmecia] bisecta</name>
    <dbReference type="NCBI Taxonomy" id="41462"/>
    <lineage>
        <taxon>Eukaryota</taxon>
        <taxon>Viridiplantae</taxon>
        <taxon>Chlorophyta</taxon>
        <taxon>core chlorophytes</taxon>
        <taxon>Trebouxiophyceae</taxon>
        <taxon>Trebouxiales</taxon>
        <taxon>Trebouxiaceae</taxon>
        <taxon>Myrmecia</taxon>
    </lineage>
</organism>
<protein>
    <recommendedName>
        <fullName evidence="3">Glycosyl transferase CAP10 domain-containing protein</fullName>
    </recommendedName>
</protein>
<dbReference type="PANTHER" id="PTHR12203">
    <property type="entry name" value="KDEL LYS-ASP-GLU-LEU CONTAINING - RELATED"/>
    <property type="match status" value="1"/>
</dbReference>
<reference evidence="4 5" key="1">
    <citation type="journal article" date="2024" name="Nat. Commun.">
        <title>Phylogenomics reveals the evolutionary origins of lichenization in chlorophyte algae.</title>
        <authorList>
            <person name="Puginier C."/>
            <person name="Libourel C."/>
            <person name="Otte J."/>
            <person name="Skaloud P."/>
            <person name="Haon M."/>
            <person name="Grisel S."/>
            <person name="Petersen M."/>
            <person name="Berrin J.G."/>
            <person name="Delaux P.M."/>
            <person name="Dal Grande F."/>
            <person name="Keller J."/>
        </authorList>
    </citation>
    <scope>NUCLEOTIDE SEQUENCE [LARGE SCALE GENOMIC DNA]</scope>
    <source>
        <strain evidence="4 5">SAG 2043</strain>
    </source>
</reference>
<evidence type="ECO:0000259" key="3">
    <source>
        <dbReference type="SMART" id="SM00672"/>
    </source>
</evidence>
<comment type="caution">
    <text evidence="4">The sequence shown here is derived from an EMBL/GenBank/DDBJ whole genome shotgun (WGS) entry which is preliminary data.</text>
</comment>
<keyword evidence="5" id="KW-1185">Reference proteome</keyword>
<evidence type="ECO:0000313" key="5">
    <source>
        <dbReference type="Proteomes" id="UP001489004"/>
    </source>
</evidence>
<name>A0AAW1PVB6_9CHLO</name>
<dbReference type="InterPro" id="IPR051091">
    <property type="entry name" value="O-Glucosyltr/Glycosyltrsf_90"/>
</dbReference>
<keyword evidence="2" id="KW-0808">Transferase</keyword>
<proteinExistence type="inferred from homology"/>
<comment type="similarity">
    <text evidence="1">Belongs to the glycosyltransferase 90 family.</text>
</comment>
<dbReference type="SMART" id="SM00672">
    <property type="entry name" value="CAP10"/>
    <property type="match status" value="1"/>
</dbReference>
<dbReference type="EMBL" id="JALJOR010000008">
    <property type="protein sequence ID" value="KAK9812687.1"/>
    <property type="molecule type" value="Genomic_DNA"/>
</dbReference>
<accession>A0AAW1PVB6</accession>
<gene>
    <name evidence="4" type="ORF">WJX72_002054</name>
</gene>
<dbReference type="GO" id="GO:0016740">
    <property type="term" value="F:transferase activity"/>
    <property type="evidence" value="ECO:0007669"/>
    <property type="project" value="UniProtKB-KW"/>
</dbReference>
<dbReference type="AlphaFoldDB" id="A0AAW1PVB6"/>
<evidence type="ECO:0000256" key="2">
    <source>
        <dbReference type="ARBA" id="ARBA00022679"/>
    </source>
</evidence>
<evidence type="ECO:0000313" key="4">
    <source>
        <dbReference type="EMBL" id="KAK9812687.1"/>
    </source>
</evidence>
<dbReference type="InterPro" id="IPR006598">
    <property type="entry name" value="CAP10"/>
</dbReference>
<dbReference type="Pfam" id="PF05686">
    <property type="entry name" value="Glyco_transf_90"/>
    <property type="match status" value="1"/>
</dbReference>
<dbReference type="Proteomes" id="UP001489004">
    <property type="component" value="Unassembled WGS sequence"/>
</dbReference>